<reference evidence="2 3" key="1">
    <citation type="journal article" date="2004" name="Science">
        <title>The genome of the diatom Thalassiosira pseudonana: ecology, evolution, and metabolism.</title>
        <authorList>
            <person name="Armbrust E.V."/>
            <person name="Berges J.A."/>
            <person name="Bowler C."/>
            <person name="Green B.R."/>
            <person name="Martinez D."/>
            <person name="Putnam N.H."/>
            <person name="Zhou S."/>
            <person name="Allen A.E."/>
            <person name="Apt K.E."/>
            <person name="Bechner M."/>
            <person name="Brzezinski M.A."/>
            <person name="Chaal B.K."/>
            <person name="Chiovitti A."/>
            <person name="Davis A.K."/>
            <person name="Demarest M.S."/>
            <person name="Detter J.C."/>
            <person name="Glavina T."/>
            <person name="Goodstein D."/>
            <person name="Hadi M.Z."/>
            <person name="Hellsten U."/>
            <person name="Hildebrand M."/>
            <person name="Jenkins B.D."/>
            <person name="Jurka J."/>
            <person name="Kapitonov V.V."/>
            <person name="Kroger N."/>
            <person name="Lau W.W."/>
            <person name="Lane T.W."/>
            <person name="Larimer F.W."/>
            <person name="Lippmeier J.C."/>
            <person name="Lucas S."/>
            <person name="Medina M."/>
            <person name="Montsant A."/>
            <person name="Obornik M."/>
            <person name="Parker M.S."/>
            <person name="Palenik B."/>
            <person name="Pazour G.J."/>
            <person name="Richardson P.M."/>
            <person name="Rynearson T.A."/>
            <person name="Saito M.A."/>
            <person name="Schwartz D.C."/>
            <person name="Thamatrakoln K."/>
            <person name="Valentin K."/>
            <person name="Vardi A."/>
            <person name="Wilkerson F.P."/>
            <person name="Rokhsar D.S."/>
        </authorList>
    </citation>
    <scope>NUCLEOTIDE SEQUENCE [LARGE SCALE GENOMIC DNA]</scope>
    <source>
        <strain evidence="2 3">CCMP1335</strain>
    </source>
</reference>
<dbReference type="AlphaFoldDB" id="B8BZI0"/>
<gene>
    <name evidence="2" type="ORF">THAPSDRAFT_4518</name>
</gene>
<dbReference type="eggNOG" id="ENOG502QZ6F">
    <property type="taxonomic scope" value="Eukaryota"/>
</dbReference>
<dbReference type="PaxDb" id="35128-Thaps4518"/>
<organism evidence="2 3">
    <name type="scientific">Thalassiosira pseudonana</name>
    <name type="common">Marine diatom</name>
    <name type="synonym">Cyclotella nana</name>
    <dbReference type="NCBI Taxonomy" id="35128"/>
    <lineage>
        <taxon>Eukaryota</taxon>
        <taxon>Sar</taxon>
        <taxon>Stramenopiles</taxon>
        <taxon>Ochrophyta</taxon>
        <taxon>Bacillariophyta</taxon>
        <taxon>Coscinodiscophyceae</taxon>
        <taxon>Thalassiosirophycidae</taxon>
        <taxon>Thalassiosirales</taxon>
        <taxon>Thalassiosiraceae</taxon>
        <taxon>Thalassiosira</taxon>
    </lineage>
</organism>
<evidence type="ECO:0000256" key="1">
    <source>
        <dbReference type="SAM" id="MobiDB-lite"/>
    </source>
</evidence>
<name>B8BZI0_THAPS</name>
<reference evidence="2 3" key="2">
    <citation type="journal article" date="2008" name="Nature">
        <title>The Phaeodactylum genome reveals the evolutionary history of diatom genomes.</title>
        <authorList>
            <person name="Bowler C."/>
            <person name="Allen A.E."/>
            <person name="Badger J.H."/>
            <person name="Grimwood J."/>
            <person name="Jabbari K."/>
            <person name="Kuo A."/>
            <person name="Maheswari U."/>
            <person name="Martens C."/>
            <person name="Maumus F."/>
            <person name="Otillar R.P."/>
            <person name="Rayko E."/>
            <person name="Salamov A."/>
            <person name="Vandepoele K."/>
            <person name="Beszteri B."/>
            <person name="Gruber A."/>
            <person name="Heijde M."/>
            <person name="Katinka M."/>
            <person name="Mock T."/>
            <person name="Valentin K."/>
            <person name="Verret F."/>
            <person name="Berges J.A."/>
            <person name="Brownlee C."/>
            <person name="Cadoret J.P."/>
            <person name="Chiovitti A."/>
            <person name="Choi C.J."/>
            <person name="Coesel S."/>
            <person name="De Martino A."/>
            <person name="Detter J.C."/>
            <person name="Durkin C."/>
            <person name="Falciatore A."/>
            <person name="Fournet J."/>
            <person name="Haruta M."/>
            <person name="Huysman M.J."/>
            <person name="Jenkins B.D."/>
            <person name="Jiroutova K."/>
            <person name="Jorgensen R.E."/>
            <person name="Joubert Y."/>
            <person name="Kaplan A."/>
            <person name="Kroger N."/>
            <person name="Kroth P.G."/>
            <person name="La Roche J."/>
            <person name="Lindquist E."/>
            <person name="Lommer M."/>
            <person name="Martin-Jezequel V."/>
            <person name="Lopez P.J."/>
            <person name="Lucas S."/>
            <person name="Mangogna M."/>
            <person name="McGinnis K."/>
            <person name="Medlin L.K."/>
            <person name="Montsant A."/>
            <person name="Oudot-Le Secq M.P."/>
            <person name="Napoli C."/>
            <person name="Obornik M."/>
            <person name="Parker M.S."/>
            <person name="Petit J.L."/>
            <person name="Porcel B.M."/>
            <person name="Poulsen N."/>
            <person name="Robison M."/>
            <person name="Rychlewski L."/>
            <person name="Rynearson T.A."/>
            <person name="Schmutz J."/>
            <person name="Shapiro H."/>
            <person name="Siaut M."/>
            <person name="Stanley M."/>
            <person name="Sussman M.R."/>
            <person name="Taylor A.R."/>
            <person name="Vardi A."/>
            <person name="von Dassow P."/>
            <person name="Vyverman W."/>
            <person name="Willis A."/>
            <person name="Wyrwicz L.S."/>
            <person name="Rokhsar D.S."/>
            <person name="Weissenbach J."/>
            <person name="Armbrust E.V."/>
            <person name="Green B.R."/>
            <person name="Van de Peer Y."/>
            <person name="Grigoriev I.V."/>
        </authorList>
    </citation>
    <scope>NUCLEOTIDE SEQUENCE [LARGE SCALE GENOMIC DNA]</scope>
    <source>
        <strain evidence="2 3">CCMP1335</strain>
    </source>
</reference>
<feature type="region of interest" description="Disordered" evidence="1">
    <location>
        <begin position="251"/>
        <end position="277"/>
    </location>
</feature>
<feature type="region of interest" description="Disordered" evidence="1">
    <location>
        <begin position="34"/>
        <end position="135"/>
    </location>
</feature>
<keyword evidence="3" id="KW-1185">Reference proteome</keyword>
<dbReference type="OMA" id="MGISERW"/>
<evidence type="ECO:0000313" key="2">
    <source>
        <dbReference type="EMBL" id="EED93359.1"/>
    </source>
</evidence>
<dbReference type="EMBL" id="CM000641">
    <property type="protein sequence ID" value="EED93359.1"/>
    <property type="molecule type" value="Genomic_DNA"/>
</dbReference>
<dbReference type="KEGG" id="tps:THAPSDRAFT_4518"/>
<dbReference type="RefSeq" id="XP_002289822.1">
    <property type="nucleotide sequence ID" value="XM_002289786.1"/>
</dbReference>
<dbReference type="InParanoid" id="B8BZI0"/>
<accession>B8BZI0</accession>
<evidence type="ECO:0000313" key="3">
    <source>
        <dbReference type="Proteomes" id="UP000001449"/>
    </source>
</evidence>
<feature type="compositionally biased region" description="Basic and acidic residues" evidence="1">
    <location>
        <begin position="360"/>
        <end position="370"/>
    </location>
</feature>
<dbReference type="Proteomes" id="UP000001449">
    <property type="component" value="Chromosome 4"/>
</dbReference>
<sequence length="380" mass="41101">MWIIYESNVYNWGQLRLTPEAPQHYNASFAGTMMQSAHSPMPTQDDDPIRQSSSNMSELALDSENYTNASTTSASAATPPHAPSSNSPTTDDNADPWAVLAAAAGTSPHPNNNDNTNTPPTITATEQTQPSLSHAEGEVFSMPTTAEQQPTNGLAALGSQIQSSAATIGHVLSSKIREVDAKHGVSTKVQTTKHNLNEQYHISEKWNEFQTNVWTPVSTKTVEKTREVTQVVGERVAPMIGGLTEKIVGRAGKSADQVAPERDGEGGVSLPPPNSEQHVDLRQRWGSVTSAVSTKWQSATAVVGEWKEEHMKKMDQEAGPRGDNQSLEVAKEKLAGAKDWVSQKLVEAAERRGSGGGMEMNEKETRRLDSDGIPSSFFKK</sequence>
<dbReference type="GeneID" id="7448782"/>
<dbReference type="HOGENOM" id="CLU_728628_0_0_1"/>
<feature type="compositionally biased region" description="Low complexity" evidence="1">
    <location>
        <begin position="67"/>
        <end position="90"/>
    </location>
</feature>
<feature type="compositionally biased region" description="Low complexity" evidence="1">
    <location>
        <begin position="106"/>
        <end position="130"/>
    </location>
</feature>
<proteinExistence type="predicted"/>
<feature type="region of interest" description="Disordered" evidence="1">
    <location>
        <begin position="348"/>
        <end position="380"/>
    </location>
</feature>
<protein>
    <submittedName>
        <fullName evidence="2">Uncharacterized protein</fullName>
    </submittedName>
</protein>